<evidence type="ECO:0000256" key="9">
    <source>
        <dbReference type="ARBA" id="ARBA00022840"/>
    </source>
</evidence>
<dbReference type="VEuPathDB" id="CryptoDB:GNI_120480"/>
<dbReference type="Pfam" id="PF18262">
    <property type="entry name" value="PhetRS_B1"/>
    <property type="match status" value="1"/>
</dbReference>
<keyword evidence="12" id="KW-0030">Aminoacyl-tRNA synthetase</keyword>
<dbReference type="Pfam" id="PF03484">
    <property type="entry name" value="B5"/>
    <property type="match status" value="1"/>
</dbReference>
<dbReference type="GO" id="GO:0004826">
    <property type="term" value="F:phenylalanine-tRNA ligase activity"/>
    <property type="evidence" value="ECO:0007669"/>
    <property type="project" value="UniProtKB-EC"/>
</dbReference>
<gene>
    <name evidence="15" type="ORF">GNI_120480</name>
</gene>
<evidence type="ECO:0000256" key="13">
    <source>
        <dbReference type="ARBA" id="ARBA00033189"/>
    </source>
</evidence>
<dbReference type="PROSITE" id="PS51483">
    <property type="entry name" value="B5"/>
    <property type="match status" value="1"/>
</dbReference>
<dbReference type="EMBL" id="AFNH02000897">
    <property type="protein sequence ID" value="EZG54501.1"/>
    <property type="molecule type" value="Genomic_DNA"/>
</dbReference>
<dbReference type="PANTHER" id="PTHR10947">
    <property type="entry name" value="PHENYLALANYL-TRNA SYNTHETASE BETA CHAIN AND LEUCINE-RICH REPEAT-CONTAINING PROTEIN 47"/>
    <property type="match status" value="1"/>
</dbReference>
<evidence type="ECO:0000256" key="10">
    <source>
        <dbReference type="ARBA" id="ARBA00022842"/>
    </source>
</evidence>
<dbReference type="SUPFAM" id="SSF55681">
    <property type="entry name" value="Class II aaRS and biotin synthetases"/>
    <property type="match status" value="1"/>
</dbReference>
<evidence type="ECO:0000256" key="6">
    <source>
        <dbReference type="ARBA" id="ARBA00022598"/>
    </source>
</evidence>
<dbReference type="InterPro" id="IPR020825">
    <property type="entry name" value="Phe-tRNA_synthase-like_B3/B4"/>
</dbReference>
<dbReference type="Pfam" id="PF17759">
    <property type="entry name" value="tRNA_synthFbeta"/>
    <property type="match status" value="1"/>
</dbReference>
<protein>
    <recommendedName>
        <fullName evidence="4">phenylalanine--tRNA ligase</fullName>
        <ecNumber evidence="4">6.1.1.20</ecNumber>
    </recommendedName>
    <alternativeName>
        <fullName evidence="13">Phenylalanyl-tRNA synthetase beta subunit</fullName>
    </alternativeName>
</protein>
<comment type="caution">
    <text evidence="15">The sequence shown here is derived from an EMBL/GenBank/DDBJ whole genome shotgun (WGS) entry which is preliminary data.</text>
</comment>
<organism evidence="15 16">
    <name type="scientific">Gregarina niphandrodes</name>
    <name type="common">Septate eugregarine</name>
    <dbReference type="NCBI Taxonomy" id="110365"/>
    <lineage>
        <taxon>Eukaryota</taxon>
        <taxon>Sar</taxon>
        <taxon>Alveolata</taxon>
        <taxon>Apicomplexa</taxon>
        <taxon>Conoidasida</taxon>
        <taxon>Gregarinasina</taxon>
        <taxon>Eugregarinorida</taxon>
        <taxon>Gregarinidae</taxon>
        <taxon>Gregarina</taxon>
    </lineage>
</organism>
<evidence type="ECO:0000256" key="3">
    <source>
        <dbReference type="ARBA" id="ARBA00007438"/>
    </source>
</evidence>
<comment type="similarity">
    <text evidence="3">Belongs to the phenylalanyl-tRNA synthetase beta subunit family. Type 2 subfamily.</text>
</comment>
<dbReference type="PANTHER" id="PTHR10947:SF0">
    <property type="entry name" value="PHENYLALANINE--TRNA LIGASE BETA SUBUNIT"/>
    <property type="match status" value="1"/>
</dbReference>
<dbReference type="SMART" id="SM00873">
    <property type="entry name" value="B3_4"/>
    <property type="match status" value="1"/>
</dbReference>
<proteinExistence type="inferred from homology"/>
<dbReference type="FunFam" id="3.50.40.10:FF:000002">
    <property type="entry name" value="phenylalanine--tRNA ligase beta subunit"/>
    <property type="match status" value="1"/>
</dbReference>
<keyword evidence="5" id="KW-0963">Cytoplasm</keyword>
<dbReference type="eggNOG" id="KOG2472">
    <property type="taxonomic scope" value="Eukaryota"/>
</dbReference>
<keyword evidence="6" id="KW-0436">Ligase</keyword>
<evidence type="ECO:0000256" key="4">
    <source>
        <dbReference type="ARBA" id="ARBA00012814"/>
    </source>
</evidence>
<dbReference type="Gene3D" id="3.30.56.10">
    <property type="match status" value="2"/>
</dbReference>
<dbReference type="InterPro" id="IPR045864">
    <property type="entry name" value="aa-tRNA-synth_II/BPL/LPL"/>
</dbReference>
<dbReference type="GeneID" id="22914259"/>
<dbReference type="InterPro" id="IPR005147">
    <property type="entry name" value="tRNA_synthase_B5-dom"/>
</dbReference>
<evidence type="ECO:0000256" key="5">
    <source>
        <dbReference type="ARBA" id="ARBA00022490"/>
    </source>
</evidence>
<keyword evidence="10" id="KW-0460">Magnesium</keyword>
<dbReference type="RefSeq" id="XP_011131838.1">
    <property type="nucleotide sequence ID" value="XM_011133536.1"/>
</dbReference>
<evidence type="ECO:0000256" key="2">
    <source>
        <dbReference type="ARBA" id="ARBA00004496"/>
    </source>
</evidence>
<evidence type="ECO:0000256" key="12">
    <source>
        <dbReference type="ARBA" id="ARBA00023146"/>
    </source>
</evidence>
<dbReference type="SMART" id="SM00874">
    <property type="entry name" value="B5"/>
    <property type="match status" value="1"/>
</dbReference>
<dbReference type="InterPro" id="IPR005146">
    <property type="entry name" value="B3/B4_tRNA-bd"/>
</dbReference>
<evidence type="ECO:0000256" key="1">
    <source>
        <dbReference type="ARBA" id="ARBA00001946"/>
    </source>
</evidence>
<dbReference type="GO" id="GO:0009328">
    <property type="term" value="C:phenylalanine-tRNA ligase complex"/>
    <property type="evidence" value="ECO:0007669"/>
    <property type="project" value="TreeGrafter"/>
</dbReference>
<reference evidence="15" key="1">
    <citation type="submission" date="2013-12" db="EMBL/GenBank/DDBJ databases">
        <authorList>
            <person name="Omoto C.K."/>
            <person name="Sibley D."/>
            <person name="Venepally P."/>
            <person name="Hadjithomas M."/>
            <person name="Karamycheva S."/>
            <person name="Brunk B."/>
            <person name="Roos D."/>
            <person name="Caler E."/>
            <person name="Lorenzi H."/>
        </authorList>
    </citation>
    <scope>NUCLEOTIDE SEQUENCE</scope>
</reference>
<name>A0A023B310_GRENI</name>
<dbReference type="GO" id="GO:0006432">
    <property type="term" value="P:phenylalanyl-tRNA aminoacylation"/>
    <property type="evidence" value="ECO:0007669"/>
    <property type="project" value="InterPro"/>
</dbReference>
<dbReference type="AlphaFoldDB" id="A0A023B310"/>
<dbReference type="SUPFAM" id="SSF46955">
    <property type="entry name" value="Putative DNA-binding domain"/>
    <property type="match status" value="1"/>
</dbReference>
<dbReference type="InterPro" id="IPR045060">
    <property type="entry name" value="Phe-tRNA-ligase_IIc_bsu"/>
</dbReference>
<dbReference type="Proteomes" id="UP000019763">
    <property type="component" value="Unassembled WGS sequence"/>
</dbReference>
<comment type="subcellular location">
    <subcellularLocation>
        <location evidence="2">Cytoplasm</location>
    </subcellularLocation>
</comment>
<evidence type="ECO:0000256" key="8">
    <source>
        <dbReference type="ARBA" id="ARBA00022741"/>
    </source>
</evidence>
<keyword evidence="16" id="KW-1185">Reference proteome</keyword>
<sequence>MPTLTVDAEALYERLKGHVSGLPLTFELFGFVNVLEKLAFDYGLEYDGLDETSVGGAGMVAMGGAIRPRVRVDIPANRYDLLCLEGLAEAFVRYVEPTVLPFPEYKYVSSTGVVSDSIQSSTNGSQITVRVRASAYPLRPYCVAAVFRGVSFDGVTFASFIDLQDKLHQNLARRRTLVSMGTHDLDQLAGCEFEYGCLPRRGGFHFRPLNQTVEVDGEGMMSLLAESYLKPYLGIIADADAFPVVQDGQGRVASVPPIINSDFSRMGVNTTNVFVEITATDHHKAEIVLDQIVAFMADKMPTPYTVEPVTIIYDPDHPGLDARVLNGLLPKGDETAVGKTAVGKTAVGKTDVGKTDVGKIDVGKIDVGKTDVGKTDVGKTDRWVTHEIVTPRLNTSRFKLSLDYCRKVIGLSTLDMQTVLDVLPKMGLRVLPESNKSDTQYITVECPITRRDILHPCDIVEDIAIAIGYNNIGYHAMQAVKFQTMQNLTETTRRLVAEAGWKECLTFGLVSHKDCYAALRRTDGLTDTNKIYYSHNSAPVIVQEPKTREFEIVRPTLIPGLLNTLSSNQAQNLPIKLFEMGEVLSSTTTPFTEPNSATIVRDNHTIQKRYFSALMADANKSCLENVHGLLDYVLMRLGFKAEYSQITNARAHHNYYLRPIDREGPFLKKRQVDIMAYNKEDKSDQVCIGVMGVIHPETLGYYGIPFPCSLFEITLEPIVHWLDEISLSAP</sequence>
<dbReference type="EC" id="6.1.1.20" evidence="4"/>
<dbReference type="OrthoDB" id="1698572at2759"/>
<evidence type="ECO:0000259" key="14">
    <source>
        <dbReference type="PROSITE" id="PS51483"/>
    </source>
</evidence>
<dbReference type="InterPro" id="IPR041616">
    <property type="entry name" value="PheRS_beta_core"/>
</dbReference>
<keyword evidence="8" id="KW-0547">Nucleotide-binding</keyword>
<dbReference type="Gene3D" id="3.50.40.10">
    <property type="entry name" value="Phenylalanyl-trna Synthetase, Chain B, domain 3"/>
    <property type="match status" value="1"/>
</dbReference>
<dbReference type="GO" id="GO:0003723">
    <property type="term" value="F:RNA binding"/>
    <property type="evidence" value="ECO:0007669"/>
    <property type="project" value="InterPro"/>
</dbReference>
<evidence type="ECO:0000313" key="15">
    <source>
        <dbReference type="EMBL" id="EZG54501.1"/>
    </source>
</evidence>
<keyword evidence="9" id="KW-0067">ATP-binding</keyword>
<dbReference type="Gene3D" id="3.30.930.10">
    <property type="entry name" value="Bira Bifunctional Protein, Domain 2"/>
    <property type="match status" value="1"/>
</dbReference>
<accession>A0A023B310</accession>
<dbReference type="InterPro" id="IPR009061">
    <property type="entry name" value="DNA-bd_dom_put_sf"/>
</dbReference>
<evidence type="ECO:0000256" key="7">
    <source>
        <dbReference type="ARBA" id="ARBA00022723"/>
    </source>
</evidence>
<dbReference type="InterPro" id="IPR040659">
    <property type="entry name" value="PhetRS_B1"/>
</dbReference>
<feature type="domain" description="B5" evidence="14">
    <location>
        <begin position="393"/>
        <end position="474"/>
    </location>
</feature>
<dbReference type="GO" id="GO:0005524">
    <property type="term" value="F:ATP binding"/>
    <property type="evidence" value="ECO:0007669"/>
    <property type="project" value="UniProtKB-KW"/>
</dbReference>
<dbReference type="GO" id="GO:0000287">
    <property type="term" value="F:magnesium ion binding"/>
    <property type="evidence" value="ECO:0007669"/>
    <property type="project" value="InterPro"/>
</dbReference>
<keyword evidence="7" id="KW-0479">Metal-binding</keyword>
<evidence type="ECO:0000313" key="16">
    <source>
        <dbReference type="Proteomes" id="UP000019763"/>
    </source>
</evidence>
<comment type="cofactor">
    <cofactor evidence="1">
        <name>Mg(2+)</name>
        <dbReference type="ChEBI" id="CHEBI:18420"/>
    </cofactor>
</comment>
<dbReference type="OMA" id="FPGRCAN"/>
<keyword evidence="11" id="KW-0648">Protein biosynthesis</keyword>
<evidence type="ECO:0000256" key="11">
    <source>
        <dbReference type="ARBA" id="ARBA00022917"/>
    </source>
</evidence>